<evidence type="ECO:0000313" key="9">
    <source>
        <dbReference type="Proteomes" id="UP000188273"/>
    </source>
</evidence>
<dbReference type="OrthoDB" id="9783680at2"/>
<sequence length="170" mass="18839">MQKKPKHQFEHQIFRTEFGWAGIVESAGIVLRVILPAESREKILSEVKQYKSFPKAPDYKAGEIIHYFQGRQADFSGLKIQLDESRFSEEILMTAAKLNLGQTVSYSQLAEMAGHKGKARAAGRALASNPIPVIIPCHRVISKDGSPGGFMAGSDNSLKLRMLRLEGIDI</sequence>
<dbReference type="InterPro" id="IPR036217">
    <property type="entry name" value="MethylDNA_cys_MeTrfase_DNAb"/>
</dbReference>
<dbReference type="RefSeq" id="WP_077539231.1">
    <property type="nucleotide sequence ID" value="NZ_CP019633.1"/>
</dbReference>
<keyword evidence="5" id="KW-0234">DNA repair</keyword>
<dbReference type="GO" id="GO:0003908">
    <property type="term" value="F:methylated-DNA-[protein]-cysteine S-methyltransferase activity"/>
    <property type="evidence" value="ECO:0007669"/>
    <property type="project" value="UniProtKB-EC"/>
</dbReference>
<dbReference type="PROSITE" id="PS00374">
    <property type="entry name" value="MGMT"/>
    <property type="match status" value="1"/>
</dbReference>
<dbReference type="GO" id="GO:0006281">
    <property type="term" value="P:DNA repair"/>
    <property type="evidence" value="ECO:0007669"/>
    <property type="project" value="UniProtKB-KW"/>
</dbReference>
<accession>A0A1Q2HNC6</accession>
<dbReference type="GO" id="GO:0032259">
    <property type="term" value="P:methylation"/>
    <property type="evidence" value="ECO:0007669"/>
    <property type="project" value="UniProtKB-KW"/>
</dbReference>
<organism evidence="8 9">
    <name type="scientific">Sedimentisphaera cyanobacteriorum</name>
    <dbReference type="NCBI Taxonomy" id="1940790"/>
    <lineage>
        <taxon>Bacteria</taxon>
        <taxon>Pseudomonadati</taxon>
        <taxon>Planctomycetota</taxon>
        <taxon>Phycisphaerae</taxon>
        <taxon>Sedimentisphaerales</taxon>
        <taxon>Sedimentisphaeraceae</taxon>
        <taxon>Sedimentisphaera</taxon>
    </lineage>
</organism>
<comment type="catalytic activity">
    <reaction evidence="6">
        <text>a 6-O-methyl-2'-deoxyguanosine in DNA + L-cysteinyl-[protein] = S-methyl-L-cysteinyl-[protein] + a 2'-deoxyguanosine in DNA</text>
        <dbReference type="Rhea" id="RHEA:24000"/>
        <dbReference type="Rhea" id="RHEA-COMP:10131"/>
        <dbReference type="Rhea" id="RHEA-COMP:10132"/>
        <dbReference type="Rhea" id="RHEA-COMP:11367"/>
        <dbReference type="Rhea" id="RHEA-COMP:11368"/>
        <dbReference type="ChEBI" id="CHEBI:29950"/>
        <dbReference type="ChEBI" id="CHEBI:82612"/>
        <dbReference type="ChEBI" id="CHEBI:85445"/>
        <dbReference type="ChEBI" id="CHEBI:85448"/>
        <dbReference type="EC" id="2.1.1.63"/>
    </reaction>
</comment>
<dbReference type="CDD" id="cd06445">
    <property type="entry name" value="ATase"/>
    <property type="match status" value="1"/>
</dbReference>
<dbReference type="InterPro" id="IPR001497">
    <property type="entry name" value="MethylDNA_cys_MeTrfase_AS"/>
</dbReference>
<keyword evidence="9" id="KW-1185">Reference proteome</keyword>
<evidence type="ECO:0000256" key="2">
    <source>
        <dbReference type="ARBA" id="ARBA00022603"/>
    </source>
</evidence>
<keyword evidence="2 8" id="KW-0489">Methyltransferase</keyword>
<dbReference type="PANTHER" id="PTHR10815">
    <property type="entry name" value="METHYLATED-DNA--PROTEIN-CYSTEINE METHYLTRANSFERASE"/>
    <property type="match status" value="1"/>
</dbReference>
<dbReference type="PANTHER" id="PTHR10815:SF13">
    <property type="entry name" value="METHYLATED-DNA--PROTEIN-CYSTEINE METHYLTRANSFERASE"/>
    <property type="match status" value="1"/>
</dbReference>
<dbReference type="Gene3D" id="1.10.10.10">
    <property type="entry name" value="Winged helix-like DNA-binding domain superfamily/Winged helix DNA-binding domain"/>
    <property type="match status" value="1"/>
</dbReference>
<dbReference type="STRING" id="1940790.L21SP3_00545"/>
<proteinExistence type="predicted"/>
<dbReference type="EC" id="2.1.1.63" evidence="8"/>
<dbReference type="Pfam" id="PF01035">
    <property type="entry name" value="DNA_binding_1"/>
    <property type="match status" value="1"/>
</dbReference>
<feature type="domain" description="Methylated-DNA-[protein]-cysteine S-methyltransferase DNA binding" evidence="7">
    <location>
        <begin position="87"/>
        <end position="168"/>
    </location>
</feature>
<dbReference type="NCBIfam" id="TIGR00589">
    <property type="entry name" value="ogt"/>
    <property type="match status" value="1"/>
</dbReference>
<evidence type="ECO:0000256" key="1">
    <source>
        <dbReference type="ARBA" id="ARBA00001286"/>
    </source>
</evidence>
<name>A0A1Q2HNC6_9BACT</name>
<gene>
    <name evidence="8" type="primary">ogt</name>
    <name evidence="8" type="ORF">L21SP3_00545</name>
</gene>
<dbReference type="AlphaFoldDB" id="A0A1Q2HNC6"/>
<comment type="catalytic activity">
    <reaction evidence="1">
        <text>a 4-O-methyl-thymidine in DNA + L-cysteinyl-[protein] = a thymidine in DNA + S-methyl-L-cysteinyl-[protein]</text>
        <dbReference type="Rhea" id="RHEA:53428"/>
        <dbReference type="Rhea" id="RHEA-COMP:10131"/>
        <dbReference type="Rhea" id="RHEA-COMP:10132"/>
        <dbReference type="Rhea" id="RHEA-COMP:13555"/>
        <dbReference type="Rhea" id="RHEA-COMP:13556"/>
        <dbReference type="ChEBI" id="CHEBI:29950"/>
        <dbReference type="ChEBI" id="CHEBI:82612"/>
        <dbReference type="ChEBI" id="CHEBI:137386"/>
        <dbReference type="ChEBI" id="CHEBI:137387"/>
        <dbReference type="EC" id="2.1.1.63"/>
    </reaction>
</comment>
<keyword evidence="4" id="KW-0227">DNA damage</keyword>
<evidence type="ECO:0000256" key="3">
    <source>
        <dbReference type="ARBA" id="ARBA00022679"/>
    </source>
</evidence>
<evidence type="ECO:0000256" key="6">
    <source>
        <dbReference type="ARBA" id="ARBA00049348"/>
    </source>
</evidence>
<dbReference type="EMBL" id="CP019633">
    <property type="protein sequence ID" value="AQQ08755.1"/>
    <property type="molecule type" value="Genomic_DNA"/>
</dbReference>
<dbReference type="KEGG" id="pbu:L21SP3_00545"/>
<dbReference type="SUPFAM" id="SSF46767">
    <property type="entry name" value="Methylated DNA-protein cysteine methyltransferase, C-terminal domain"/>
    <property type="match status" value="1"/>
</dbReference>
<protein>
    <submittedName>
        <fullName evidence="8">Methylated-DNA--protein-cysteine methyltransferase</fullName>
        <ecNumber evidence="8">2.1.1.63</ecNumber>
    </submittedName>
</protein>
<evidence type="ECO:0000259" key="7">
    <source>
        <dbReference type="Pfam" id="PF01035"/>
    </source>
</evidence>
<dbReference type="InterPro" id="IPR036388">
    <property type="entry name" value="WH-like_DNA-bd_sf"/>
</dbReference>
<keyword evidence="3 8" id="KW-0808">Transferase</keyword>
<evidence type="ECO:0000256" key="4">
    <source>
        <dbReference type="ARBA" id="ARBA00022763"/>
    </source>
</evidence>
<reference evidence="9" key="1">
    <citation type="submission" date="2017-02" db="EMBL/GenBank/DDBJ databases">
        <title>Comparative genomics and description of representatives of a novel lineage of planctomycetes thriving in anoxic sediments.</title>
        <authorList>
            <person name="Spring S."/>
            <person name="Bunk B."/>
            <person name="Sproer C."/>
            <person name="Klenk H.-P."/>
        </authorList>
    </citation>
    <scope>NUCLEOTIDE SEQUENCE [LARGE SCALE GENOMIC DNA]</scope>
    <source>
        <strain evidence="9">L21-RPul-D3</strain>
    </source>
</reference>
<evidence type="ECO:0000256" key="5">
    <source>
        <dbReference type="ARBA" id="ARBA00023204"/>
    </source>
</evidence>
<dbReference type="Proteomes" id="UP000188273">
    <property type="component" value="Chromosome"/>
</dbReference>
<dbReference type="InterPro" id="IPR014048">
    <property type="entry name" value="MethylDNA_cys_MeTrfase_DNA-bd"/>
</dbReference>
<evidence type="ECO:0000313" key="8">
    <source>
        <dbReference type="EMBL" id="AQQ08755.1"/>
    </source>
</evidence>